<feature type="compositionally biased region" description="Polar residues" evidence="2">
    <location>
        <begin position="76"/>
        <end position="93"/>
    </location>
</feature>
<evidence type="ECO:0000256" key="1">
    <source>
        <dbReference type="ARBA" id="ARBA00022737"/>
    </source>
</evidence>
<dbReference type="STRING" id="6945.B7P193"/>
<feature type="domain" description="PET" evidence="3">
    <location>
        <begin position="90"/>
        <end position="120"/>
    </location>
</feature>
<accession>B7P193</accession>
<dbReference type="PaxDb" id="6945-B7P193"/>
<evidence type="ECO:0000313" key="5">
    <source>
        <dbReference type="EnsemblMetazoa" id="ISCW000274-PA"/>
    </source>
</evidence>
<dbReference type="PANTHER" id="PTHR24211">
    <property type="entry name" value="LIM DOMAIN-CONTAINING PROTEIN"/>
    <property type="match status" value="1"/>
</dbReference>
<dbReference type="AlphaFoldDB" id="B7P193"/>
<dbReference type="InterPro" id="IPR010442">
    <property type="entry name" value="PET_domain"/>
</dbReference>
<gene>
    <name evidence="4" type="ORF">IscW_ISCW000274</name>
</gene>
<keyword evidence="6" id="KW-1185">Reference proteome</keyword>
<reference evidence="5" key="2">
    <citation type="submission" date="2020-05" db="UniProtKB">
        <authorList>
            <consortium name="EnsemblMetazoa"/>
        </authorList>
    </citation>
    <scope>IDENTIFICATION</scope>
    <source>
        <strain evidence="5">wikel</strain>
    </source>
</reference>
<dbReference type="PANTHER" id="PTHR24211:SF20">
    <property type="entry name" value="PROTEIN ESPINAS-RELATED"/>
    <property type="match status" value="1"/>
</dbReference>
<dbReference type="VEuPathDB" id="VectorBase:ISCI000274"/>
<proteinExistence type="predicted"/>
<evidence type="ECO:0000259" key="3">
    <source>
        <dbReference type="Pfam" id="PF06297"/>
    </source>
</evidence>
<protein>
    <submittedName>
        <fullName evidence="4 5">Prickle, putative</fullName>
    </submittedName>
</protein>
<dbReference type="EMBL" id="DS615439">
    <property type="protein sequence ID" value="EEC00365.1"/>
    <property type="molecule type" value="Genomic_DNA"/>
</dbReference>
<dbReference type="HOGENOM" id="CLU_1898525_0_0_1"/>
<dbReference type="EMBL" id="ABJB011075307">
    <property type="status" value="NOT_ANNOTATED_CDS"/>
    <property type="molecule type" value="Genomic_DNA"/>
</dbReference>
<evidence type="ECO:0000256" key="2">
    <source>
        <dbReference type="SAM" id="MobiDB-lite"/>
    </source>
</evidence>
<dbReference type="InParanoid" id="B7P193"/>
<evidence type="ECO:0000313" key="4">
    <source>
        <dbReference type="EMBL" id="EEC00365.1"/>
    </source>
</evidence>
<reference evidence="4 6" key="1">
    <citation type="submission" date="2008-03" db="EMBL/GenBank/DDBJ databases">
        <title>Annotation of Ixodes scapularis.</title>
        <authorList>
            <consortium name="Ixodes scapularis Genome Project Consortium"/>
            <person name="Caler E."/>
            <person name="Hannick L.I."/>
            <person name="Bidwell S."/>
            <person name="Joardar V."/>
            <person name="Thiagarajan M."/>
            <person name="Amedeo P."/>
            <person name="Galinsky K.J."/>
            <person name="Schobel S."/>
            <person name="Inman J."/>
            <person name="Hostetler J."/>
            <person name="Miller J."/>
            <person name="Hammond M."/>
            <person name="Megy K."/>
            <person name="Lawson D."/>
            <person name="Kodira C."/>
            <person name="Sutton G."/>
            <person name="Meyer J."/>
            <person name="Hill C.A."/>
            <person name="Birren B."/>
            <person name="Nene V."/>
            <person name="Collins F."/>
            <person name="Alarcon-Chaidez F."/>
            <person name="Wikel S."/>
            <person name="Strausberg R."/>
        </authorList>
    </citation>
    <scope>NUCLEOTIDE SEQUENCE [LARGE SCALE GENOMIC DNA]</scope>
    <source>
        <strain evidence="6">Wikel</strain>
        <strain evidence="4">Wikel colony</strain>
    </source>
</reference>
<keyword evidence="1" id="KW-0677">Repeat</keyword>
<dbReference type="GO" id="GO:0008270">
    <property type="term" value="F:zinc ion binding"/>
    <property type="evidence" value="ECO:0007669"/>
    <property type="project" value="InterPro"/>
</dbReference>
<dbReference type="Proteomes" id="UP000001555">
    <property type="component" value="Unassembled WGS sequence"/>
</dbReference>
<dbReference type="EnsemblMetazoa" id="ISCW000274-RA">
    <property type="protein sequence ID" value="ISCW000274-PA"/>
    <property type="gene ID" value="ISCW000274"/>
</dbReference>
<dbReference type="Pfam" id="PF06297">
    <property type="entry name" value="PET"/>
    <property type="match status" value="1"/>
</dbReference>
<sequence length="134" mass="14883">MNRDEGYDPSRPIQSCERMAWLRAPLVAASFLPKVRKVCRNCKCPREEHQDGPLAANQAEVDRLLQKATPPPFPSQHPNHTGGNSGNEAAQRQSHSDDDSGCALEEYTWVPPGLKPEQVRVRACLHYVELTAGP</sequence>
<feature type="region of interest" description="Disordered" evidence="2">
    <location>
        <begin position="64"/>
        <end position="103"/>
    </location>
</feature>
<name>B7P193_IXOSC</name>
<evidence type="ECO:0000313" key="6">
    <source>
        <dbReference type="Proteomes" id="UP000001555"/>
    </source>
</evidence>
<dbReference type="VEuPathDB" id="VectorBase:ISCW000274"/>
<dbReference type="InterPro" id="IPR047120">
    <property type="entry name" value="Pk/Esn/Tes"/>
</dbReference>
<organism>
    <name type="scientific">Ixodes scapularis</name>
    <name type="common">Black-legged tick</name>
    <name type="synonym">Deer tick</name>
    <dbReference type="NCBI Taxonomy" id="6945"/>
    <lineage>
        <taxon>Eukaryota</taxon>
        <taxon>Metazoa</taxon>
        <taxon>Ecdysozoa</taxon>
        <taxon>Arthropoda</taxon>
        <taxon>Chelicerata</taxon>
        <taxon>Arachnida</taxon>
        <taxon>Acari</taxon>
        <taxon>Parasitiformes</taxon>
        <taxon>Ixodida</taxon>
        <taxon>Ixodoidea</taxon>
        <taxon>Ixodidae</taxon>
        <taxon>Ixodinae</taxon>
        <taxon>Ixodes</taxon>
    </lineage>
</organism>